<name>A0A4Z1H7Q8_9HELO</name>
<reference evidence="1 2" key="1">
    <citation type="submission" date="2017-12" db="EMBL/GenBank/DDBJ databases">
        <title>Comparative genomics of Botrytis spp.</title>
        <authorList>
            <person name="Valero-Jimenez C.A."/>
            <person name="Tapia P."/>
            <person name="Veloso J."/>
            <person name="Silva-Moreno E."/>
            <person name="Staats M."/>
            <person name="Valdes J.H."/>
            <person name="Van Kan J.A.L."/>
        </authorList>
    </citation>
    <scope>NUCLEOTIDE SEQUENCE [LARGE SCALE GENOMIC DNA]</scope>
    <source>
        <strain evidence="1 2">MUCL11595</strain>
    </source>
</reference>
<organism evidence="1 2">
    <name type="scientific">Botryotinia convoluta</name>
    <dbReference type="NCBI Taxonomy" id="54673"/>
    <lineage>
        <taxon>Eukaryota</taxon>
        <taxon>Fungi</taxon>
        <taxon>Dikarya</taxon>
        <taxon>Ascomycota</taxon>
        <taxon>Pezizomycotina</taxon>
        <taxon>Leotiomycetes</taxon>
        <taxon>Helotiales</taxon>
        <taxon>Sclerotiniaceae</taxon>
        <taxon>Botryotinia</taxon>
    </lineage>
</organism>
<comment type="caution">
    <text evidence="1">The sequence shown here is derived from an EMBL/GenBank/DDBJ whole genome shotgun (WGS) entry which is preliminary data.</text>
</comment>
<accession>A0A4Z1H7Q8</accession>
<gene>
    <name evidence="1" type="ORF">BCON_0595g00020</name>
</gene>
<keyword evidence="2" id="KW-1185">Reference proteome</keyword>
<dbReference type="OrthoDB" id="3508181at2759"/>
<protein>
    <submittedName>
        <fullName evidence="1">Uncharacterized protein</fullName>
    </submittedName>
</protein>
<proteinExistence type="predicted"/>
<evidence type="ECO:0000313" key="1">
    <source>
        <dbReference type="EMBL" id="TGO44131.1"/>
    </source>
</evidence>
<dbReference type="Proteomes" id="UP000297527">
    <property type="component" value="Unassembled WGS sequence"/>
</dbReference>
<sequence length="247" mass="28409">MGGKNNRGQPKLVPMSVKLTQEKNAQKEQVAAEKTAGHQKWLANRAAWQKLQLEKKAAWEKLQVEKKKVQEQKLAQKKINEESARKVAATIQFECIQKHYALVLKQNGDDKQLVIDLNFLADPPTDMLALLKVLPEYSAAITKVQVKLIQPMQHGSRAIYSQHVQNMNKLIEQLNTFPLTELNVLVDVDSDDNFHQFKLAAAFDGLNFEDWTMDFQIMAGSDRYRIDRYSSYGKRLRGVYRTEFCNQ</sequence>
<dbReference type="AlphaFoldDB" id="A0A4Z1H7Q8"/>
<dbReference type="EMBL" id="PQXN01000593">
    <property type="protein sequence ID" value="TGO44131.1"/>
    <property type="molecule type" value="Genomic_DNA"/>
</dbReference>
<evidence type="ECO:0000313" key="2">
    <source>
        <dbReference type="Proteomes" id="UP000297527"/>
    </source>
</evidence>